<gene>
    <name evidence="1" type="ORF">GLX28_18790</name>
</gene>
<organism evidence="1 2">
    <name type="scientific">Deinococcus xianganensis</name>
    <dbReference type="NCBI Taxonomy" id="1507289"/>
    <lineage>
        <taxon>Bacteria</taxon>
        <taxon>Thermotogati</taxon>
        <taxon>Deinococcota</taxon>
        <taxon>Deinococci</taxon>
        <taxon>Deinococcales</taxon>
        <taxon>Deinococcaceae</taxon>
        <taxon>Deinococcus</taxon>
    </lineage>
</organism>
<comment type="caution">
    <text evidence="1">The sequence shown here is derived from an EMBL/GenBank/DDBJ whole genome shotgun (WGS) entry which is preliminary data.</text>
</comment>
<evidence type="ECO:0000313" key="2">
    <source>
        <dbReference type="Proteomes" id="UP000430519"/>
    </source>
</evidence>
<evidence type="ECO:0000313" key="1">
    <source>
        <dbReference type="EMBL" id="MXV21670.1"/>
    </source>
</evidence>
<name>A0A6I4YMB6_9DEIO</name>
<dbReference type="AlphaFoldDB" id="A0A6I4YMB6"/>
<dbReference type="RefSeq" id="WP_237427674.1">
    <property type="nucleotide sequence ID" value="NZ_WVHK01000117.1"/>
</dbReference>
<accession>A0A6I4YMB6</accession>
<proteinExistence type="predicted"/>
<dbReference type="Proteomes" id="UP000430519">
    <property type="component" value="Unassembled WGS sequence"/>
</dbReference>
<dbReference type="EMBL" id="WVHK01000117">
    <property type="protein sequence ID" value="MXV21670.1"/>
    <property type="molecule type" value="Genomic_DNA"/>
</dbReference>
<protein>
    <submittedName>
        <fullName evidence="1">Uncharacterized protein</fullName>
    </submittedName>
</protein>
<reference evidence="1 2" key="1">
    <citation type="submission" date="2019-11" db="EMBL/GenBank/DDBJ databases">
        <title>Genome sequence of Deinococcus xianganensis Y35, AI-2 producing algicidal bacterium, isolated from lake water.</title>
        <authorList>
            <person name="Li Y."/>
        </authorList>
    </citation>
    <scope>NUCLEOTIDE SEQUENCE [LARGE SCALE GENOMIC DNA]</scope>
    <source>
        <strain evidence="1 2">Y35</strain>
    </source>
</reference>
<keyword evidence="2" id="KW-1185">Reference proteome</keyword>
<sequence length="105" mass="11860">MTKTECVDKALPRLFITATAENISGYIDALREAISDLERYQMQSLKYKRFELDGKNCAIAAESYISTTYYAANKADGLKEIAFHIGMTPDQLRDIANDLEKELSE</sequence>